<dbReference type="EMBL" id="SHMP01000004">
    <property type="protein sequence ID" value="RZV11032.1"/>
    <property type="molecule type" value="Genomic_DNA"/>
</dbReference>
<organism evidence="1 2">
    <name type="scientific">Natrinema hispanicum</name>
    <dbReference type="NCBI Taxonomy" id="392421"/>
    <lineage>
        <taxon>Archaea</taxon>
        <taxon>Methanobacteriati</taxon>
        <taxon>Methanobacteriota</taxon>
        <taxon>Stenosarchaea group</taxon>
        <taxon>Halobacteria</taxon>
        <taxon>Halobacteriales</taxon>
        <taxon>Natrialbaceae</taxon>
        <taxon>Natrinema</taxon>
    </lineage>
</organism>
<name>A0A482YGQ4_9EURY</name>
<gene>
    <name evidence="1" type="ORF">BDK88_2264</name>
</gene>
<dbReference type="Proteomes" id="UP000291097">
    <property type="component" value="Unassembled WGS sequence"/>
</dbReference>
<evidence type="ECO:0000313" key="1">
    <source>
        <dbReference type="EMBL" id="RZV11032.1"/>
    </source>
</evidence>
<accession>A0A482YGQ4</accession>
<evidence type="ECO:0000313" key="2">
    <source>
        <dbReference type="Proteomes" id="UP000291097"/>
    </source>
</evidence>
<proteinExistence type="predicted"/>
<protein>
    <submittedName>
        <fullName evidence="1">Uncharacterized protein</fullName>
    </submittedName>
</protein>
<sequence length="42" mass="4804">MAIAPNNSLIEDQFRDTGRFNAQLTALGGMRTFTTYYIADYR</sequence>
<comment type="caution">
    <text evidence="1">The sequence shown here is derived from an EMBL/GenBank/DDBJ whole genome shotgun (WGS) entry which is preliminary data.</text>
</comment>
<dbReference type="AlphaFoldDB" id="A0A482YGQ4"/>
<reference evidence="1 2" key="1">
    <citation type="submission" date="2019-02" db="EMBL/GenBank/DDBJ databases">
        <title>Genomic Encyclopedia of Archaeal and Bacterial Type Strains, Phase II (KMG-II): from individual species to whole genera.</title>
        <authorList>
            <person name="Goeker M."/>
        </authorList>
    </citation>
    <scope>NUCLEOTIDE SEQUENCE [LARGE SCALE GENOMIC DNA]</scope>
    <source>
        <strain evidence="1 2">DSM 18328</strain>
    </source>
</reference>